<evidence type="ECO:0000256" key="4">
    <source>
        <dbReference type="SAM" id="Coils"/>
    </source>
</evidence>
<dbReference type="GO" id="GO:0043531">
    <property type="term" value="F:ADP binding"/>
    <property type="evidence" value="ECO:0007669"/>
    <property type="project" value="InterPro"/>
</dbReference>
<dbReference type="Gene3D" id="1.10.8.430">
    <property type="entry name" value="Helical domain of apoptotic protease-activating factors"/>
    <property type="match status" value="1"/>
</dbReference>
<feature type="domain" description="AAA+ ATPase" evidence="5">
    <location>
        <begin position="172"/>
        <end position="308"/>
    </location>
</feature>
<dbReference type="InterPro" id="IPR003593">
    <property type="entry name" value="AAA+_ATPase"/>
</dbReference>
<dbReference type="AlphaFoldDB" id="A0AA88CKT1"/>
<organism evidence="6 7">
    <name type="scientific">Ficus carica</name>
    <name type="common">Common fig</name>
    <dbReference type="NCBI Taxonomy" id="3494"/>
    <lineage>
        <taxon>Eukaryota</taxon>
        <taxon>Viridiplantae</taxon>
        <taxon>Streptophyta</taxon>
        <taxon>Embryophyta</taxon>
        <taxon>Tracheophyta</taxon>
        <taxon>Spermatophyta</taxon>
        <taxon>Magnoliopsida</taxon>
        <taxon>eudicotyledons</taxon>
        <taxon>Gunneridae</taxon>
        <taxon>Pentapetalae</taxon>
        <taxon>rosids</taxon>
        <taxon>fabids</taxon>
        <taxon>Rosales</taxon>
        <taxon>Moraceae</taxon>
        <taxon>Ficeae</taxon>
        <taxon>Ficus</taxon>
    </lineage>
</organism>
<dbReference type="PANTHER" id="PTHR33463">
    <property type="entry name" value="NB-ARC DOMAIN-CONTAINING PROTEIN-RELATED"/>
    <property type="match status" value="1"/>
</dbReference>
<dbReference type="InterPro" id="IPR050905">
    <property type="entry name" value="Plant_NBS-LRR"/>
</dbReference>
<evidence type="ECO:0000256" key="1">
    <source>
        <dbReference type="ARBA" id="ARBA00022741"/>
    </source>
</evidence>
<dbReference type="InterPro" id="IPR042197">
    <property type="entry name" value="Apaf_helical"/>
</dbReference>
<comment type="caution">
    <text evidence="6">The sequence shown here is derived from an EMBL/GenBank/DDBJ whole genome shotgun (WGS) entry which is preliminary data.</text>
</comment>
<dbReference type="EMBL" id="BTGU01000001">
    <property type="protein sequence ID" value="GMN25193.1"/>
    <property type="molecule type" value="Genomic_DNA"/>
</dbReference>
<evidence type="ECO:0000256" key="2">
    <source>
        <dbReference type="ARBA" id="ARBA00022821"/>
    </source>
</evidence>
<accession>A0AA88CKT1</accession>
<dbReference type="InterPro" id="IPR002182">
    <property type="entry name" value="NB-ARC"/>
</dbReference>
<evidence type="ECO:0000259" key="5">
    <source>
        <dbReference type="SMART" id="SM00382"/>
    </source>
</evidence>
<protein>
    <recommendedName>
        <fullName evidence="5">AAA+ ATPase domain-containing protein</fullName>
    </recommendedName>
</protein>
<gene>
    <name evidence="6" type="ORF">TIFTF001_000840</name>
</gene>
<dbReference type="GO" id="GO:0006952">
    <property type="term" value="P:defense response"/>
    <property type="evidence" value="ECO:0007669"/>
    <property type="project" value="UniProtKB-KW"/>
</dbReference>
<proteinExistence type="predicted"/>
<name>A0AA88CKT1_FICCA</name>
<keyword evidence="2" id="KW-0611">Plant defense</keyword>
<evidence type="ECO:0000256" key="3">
    <source>
        <dbReference type="ARBA" id="ARBA00022840"/>
    </source>
</evidence>
<keyword evidence="4" id="KW-0175">Coiled coil</keyword>
<dbReference type="Gene3D" id="3.40.50.300">
    <property type="entry name" value="P-loop containing nucleotide triphosphate hydrolases"/>
    <property type="match status" value="1"/>
</dbReference>
<dbReference type="SMART" id="SM00382">
    <property type="entry name" value="AAA"/>
    <property type="match status" value="1"/>
</dbReference>
<sequence length="578" mass="66337">MDCAVNVGAAILGKIGEYTVAPVGRHLSYLVYYNRNVTNLETQIRQLRNAKDRLHHAVDEATRNAEGIEADVEEWLSKVNETINAADGSIQQCQAGASNFGHCNIVSRYQLSRKAANMAREIHEMKEDQVTKCNRISYRLTLQCAFKNKLYQEFQSRKETFNDVVAALRDPKFSMVALYGTGGVGKTMLAEEIARWTLEHNLFSTAIMVSISHSVDVERVQREIAERLGLTLTERALRTRAERIQRRLEQEKEILLILDDIWVKFALADVGISFGDDQRGCKILVTSRFQHLLFDDHIDATINFQVGLLSDAEAENLFNKIVGNSVDHFEFKVLAPKIIKECACLRITITMVARALRNKNLTMWNDALRQLRSSIITGIQGMEESVYKNIRLSYDHLKSEEELLLLFCSLREEDAWSSFPMLFKYATGWSLFQDVYKLEETRDRLYALLNELQARSLLKEIQDADCVKVHHIVRHVALSIASKEMKMHHVKNAGELKRLSRINKLKDSVVIFICNDHDHERLPERLECPNLKFLFISRASFPDQFFEETKMLRALDMTCAGFERLPSSICALQNLRML</sequence>
<dbReference type="Proteomes" id="UP001187192">
    <property type="component" value="Unassembled WGS sequence"/>
</dbReference>
<dbReference type="PANTHER" id="PTHR33463:SF136">
    <property type="entry name" value="NB-ARC DOMAIN-CONTAINING PROTEIN"/>
    <property type="match status" value="1"/>
</dbReference>
<dbReference type="Pfam" id="PF00931">
    <property type="entry name" value="NB-ARC"/>
    <property type="match status" value="1"/>
</dbReference>
<feature type="coiled-coil region" evidence="4">
    <location>
        <begin position="30"/>
        <end position="78"/>
    </location>
</feature>
<keyword evidence="7" id="KW-1185">Reference proteome</keyword>
<dbReference type="InterPro" id="IPR027417">
    <property type="entry name" value="P-loop_NTPase"/>
</dbReference>
<evidence type="ECO:0000313" key="6">
    <source>
        <dbReference type="EMBL" id="GMN25193.1"/>
    </source>
</evidence>
<reference evidence="6" key="1">
    <citation type="submission" date="2023-07" db="EMBL/GenBank/DDBJ databases">
        <title>draft genome sequence of fig (Ficus carica).</title>
        <authorList>
            <person name="Takahashi T."/>
            <person name="Nishimura K."/>
        </authorList>
    </citation>
    <scope>NUCLEOTIDE SEQUENCE</scope>
</reference>
<keyword evidence="3" id="KW-0067">ATP-binding</keyword>
<evidence type="ECO:0000313" key="7">
    <source>
        <dbReference type="Proteomes" id="UP001187192"/>
    </source>
</evidence>
<keyword evidence="1" id="KW-0547">Nucleotide-binding</keyword>
<dbReference type="GO" id="GO:0005524">
    <property type="term" value="F:ATP binding"/>
    <property type="evidence" value="ECO:0007669"/>
    <property type="project" value="UniProtKB-KW"/>
</dbReference>
<dbReference type="SUPFAM" id="SSF52540">
    <property type="entry name" value="P-loop containing nucleoside triphosphate hydrolases"/>
    <property type="match status" value="1"/>
</dbReference>
<dbReference type="PRINTS" id="PR00364">
    <property type="entry name" value="DISEASERSIST"/>
</dbReference>